<reference evidence="1" key="2">
    <citation type="journal article" date="2023" name="Int. J. Mol. Sci.">
        <title>De Novo Assembly and Annotation of 11 Diverse Shrub Willow (Salix) Genomes Reveals Novel Gene Organization in Sex-Linked Regions.</title>
        <authorList>
            <person name="Hyden B."/>
            <person name="Feng K."/>
            <person name="Yates T.B."/>
            <person name="Jawdy S."/>
            <person name="Cereghino C."/>
            <person name="Smart L.B."/>
            <person name="Muchero W."/>
        </authorList>
    </citation>
    <scope>NUCLEOTIDE SEQUENCE</scope>
    <source>
        <tissue evidence="1">Shoot tip</tissue>
    </source>
</reference>
<sequence>MMVPELGMLPEELSMSNRREANFRKDKGEDRSSMCPPEIVIETKSLAFEQSEKLETTIFPKGGYEAQESVGRLSTESNPDNMNIHVQMRKSPSFDLDPQIEARIEESDLIKTRIQLKAHQIRLTSACKVHVFFLKEAHVLVAKEATKDLGNSPTKEVTSASPIAKEKHKRGTSLFGHCMCCATVID</sequence>
<evidence type="ECO:0000313" key="2">
    <source>
        <dbReference type="Proteomes" id="UP001141253"/>
    </source>
</evidence>
<proteinExistence type="predicted"/>
<accession>A0ABQ8ZX90</accession>
<comment type="caution">
    <text evidence="1">The sequence shown here is derived from an EMBL/GenBank/DDBJ whole genome shotgun (WGS) entry which is preliminary data.</text>
</comment>
<dbReference type="Proteomes" id="UP001141253">
    <property type="component" value="Chromosome 10"/>
</dbReference>
<protein>
    <submittedName>
        <fullName evidence="1">Uncharacterized protein</fullName>
    </submittedName>
</protein>
<organism evidence="1 2">
    <name type="scientific">Salix suchowensis</name>
    <dbReference type="NCBI Taxonomy" id="1278906"/>
    <lineage>
        <taxon>Eukaryota</taxon>
        <taxon>Viridiplantae</taxon>
        <taxon>Streptophyta</taxon>
        <taxon>Embryophyta</taxon>
        <taxon>Tracheophyta</taxon>
        <taxon>Spermatophyta</taxon>
        <taxon>Magnoliopsida</taxon>
        <taxon>eudicotyledons</taxon>
        <taxon>Gunneridae</taxon>
        <taxon>Pentapetalae</taxon>
        <taxon>rosids</taxon>
        <taxon>fabids</taxon>
        <taxon>Malpighiales</taxon>
        <taxon>Salicaceae</taxon>
        <taxon>Saliceae</taxon>
        <taxon>Salix</taxon>
    </lineage>
</organism>
<evidence type="ECO:0000313" key="1">
    <source>
        <dbReference type="EMBL" id="KAJ6312911.1"/>
    </source>
</evidence>
<dbReference type="EMBL" id="JAPFFI010000024">
    <property type="protein sequence ID" value="KAJ6312911.1"/>
    <property type="molecule type" value="Genomic_DNA"/>
</dbReference>
<keyword evidence="2" id="KW-1185">Reference proteome</keyword>
<gene>
    <name evidence="1" type="ORF">OIU77_014433</name>
</gene>
<reference evidence="1" key="1">
    <citation type="submission" date="2022-10" db="EMBL/GenBank/DDBJ databases">
        <authorList>
            <person name="Hyden B.L."/>
            <person name="Feng K."/>
            <person name="Yates T."/>
            <person name="Jawdy S."/>
            <person name="Smart L.B."/>
            <person name="Muchero W."/>
        </authorList>
    </citation>
    <scope>NUCLEOTIDE SEQUENCE</scope>
    <source>
        <tissue evidence="1">Shoot tip</tissue>
    </source>
</reference>
<name>A0ABQ8ZX90_9ROSI</name>